<dbReference type="InterPro" id="IPR000825">
    <property type="entry name" value="SUF_FeS_clus_asmbl_SufBD_core"/>
</dbReference>
<comment type="caution">
    <text evidence="4">The sequence shown here is derived from an EMBL/GenBank/DDBJ whole genome shotgun (WGS) entry which is preliminary data.</text>
</comment>
<dbReference type="GeneID" id="15141050"/>
<dbReference type="Pfam" id="PF01458">
    <property type="entry name" value="SUFBD_core"/>
    <property type="match status" value="1"/>
</dbReference>
<dbReference type="InterPro" id="IPR037284">
    <property type="entry name" value="SUF_FeS_clus_asmbl_SufBD_sf"/>
</dbReference>
<feature type="domain" description="SUF system FeS cluster assembly SufBD N-terminal" evidence="3">
    <location>
        <begin position="20"/>
        <end position="179"/>
    </location>
</feature>
<protein>
    <submittedName>
        <fullName evidence="4">Fe-S cluster assembly protein SufD</fullName>
    </submittedName>
</protein>
<evidence type="ECO:0000259" key="3">
    <source>
        <dbReference type="Pfam" id="PF19295"/>
    </source>
</evidence>
<evidence type="ECO:0000256" key="1">
    <source>
        <dbReference type="ARBA" id="ARBA00043967"/>
    </source>
</evidence>
<dbReference type="AlphaFoldDB" id="A0AAQ1KQP3"/>
<dbReference type="InterPro" id="IPR045595">
    <property type="entry name" value="SufBD_N"/>
</dbReference>
<evidence type="ECO:0000313" key="4">
    <source>
        <dbReference type="EMBL" id="MDT2962977.1"/>
    </source>
</evidence>
<reference evidence="4" key="1">
    <citation type="submission" date="2023-03" db="EMBL/GenBank/DDBJ databases">
        <authorList>
            <person name="Shen W."/>
            <person name="Cai J."/>
        </authorList>
    </citation>
    <scope>NUCLEOTIDE SEQUENCE</scope>
    <source>
        <strain evidence="4">K72-2</strain>
    </source>
</reference>
<dbReference type="RefSeq" id="WP_015508910.1">
    <property type="nucleotide sequence ID" value="NZ_BAAAXK010000044.1"/>
</dbReference>
<organism evidence="4 5">
    <name type="scientific">Enterococcus casseliflavus</name>
    <name type="common">Enterococcus flavescens</name>
    <dbReference type="NCBI Taxonomy" id="37734"/>
    <lineage>
        <taxon>Bacteria</taxon>
        <taxon>Bacillati</taxon>
        <taxon>Bacillota</taxon>
        <taxon>Bacilli</taxon>
        <taxon>Lactobacillales</taxon>
        <taxon>Enterococcaceae</taxon>
        <taxon>Enterococcus</taxon>
    </lineage>
</organism>
<dbReference type="PANTHER" id="PTHR30508:SF1">
    <property type="entry name" value="UPF0051 PROTEIN ABCI8, CHLOROPLASTIC-RELATED"/>
    <property type="match status" value="1"/>
</dbReference>
<evidence type="ECO:0000313" key="5">
    <source>
        <dbReference type="Proteomes" id="UP001268896"/>
    </source>
</evidence>
<dbReference type="SUPFAM" id="SSF101960">
    <property type="entry name" value="Stabilizer of iron transporter SufD"/>
    <property type="match status" value="1"/>
</dbReference>
<proteinExistence type="inferred from homology"/>
<dbReference type="PANTHER" id="PTHR30508">
    <property type="entry name" value="FES CLUSTER ASSEMBLY PROTEIN SUF"/>
    <property type="match status" value="1"/>
</dbReference>
<name>A0AAQ1KQP3_ENTCA</name>
<accession>A0AAQ1KQP3</accession>
<dbReference type="InterPro" id="IPR055346">
    <property type="entry name" value="Fe-S_cluster_assembly_SufBD"/>
</dbReference>
<dbReference type="NCBIfam" id="TIGR01981">
    <property type="entry name" value="sufD"/>
    <property type="match status" value="1"/>
</dbReference>
<gene>
    <name evidence="4" type="primary">sufD</name>
    <name evidence="4" type="ORF">P7I32_00040</name>
</gene>
<dbReference type="GO" id="GO:0016226">
    <property type="term" value="P:iron-sulfur cluster assembly"/>
    <property type="evidence" value="ECO:0007669"/>
    <property type="project" value="InterPro"/>
</dbReference>
<feature type="domain" description="SUF system FeS cluster assembly SufBD core" evidence="2">
    <location>
        <begin position="189"/>
        <end position="419"/>
    </location>
</feature>
<evidence type="ECO:0000259" key="2">
    <source>
        <dbReference type="Pfam" id="PF01458"/>
    </source>
</evidence>
<comment type="similarity">
    <text evidence="1">Belongs to the iron-sulfur cluster assembly SufBD family.</text>
</comment>
<dbReference type="Proteomes" id="UP001268896">
    <property type="component" value="Unassembled WGS sequence"/>
</dbReference>
<sequence length="446" mass="49400">MAKLQDYLEQVNVFSALKEEPEWMLELRQAALAKVDELAFPKIERVRYERWPLFNIDEQALAGEKEFAGFIDPTLPASESKETGAGLVPAFDAMDNHPTLVQFDDTTIFEQLPQELIDKGVIFTDLFTAMKEVPELVNQYYMTKAVPMDEDKMTAAHAAFMNSGMFLYVPKNVVIEEPLEAIFYHNGNSQAHFFKHILIVADEHSEFSYLERFQTKGDQAKKLSGNIVVEVIAKAGAKVKFSAIDQLGVNITTYMNRRGYVLRDAMVDWAIGVMNDGDVVADFDSDLVGEGAHSEVKAVAISAGRQTQGIDTRVTNKAPHSIGHILQHGVIRERGVLTFNGIGHILKGAKGADAQQESRVLMLSDQARGDANPILLIDEHEVTAGHAASVGRVDPEEMYYLMSRGLRKAEAERLVIRGFLGSVLTAIPVKEVQQELVAVIEGKLLA</sequence>
<dbReference type="InterPro" id="IPR011542">
    <property type="entry name" value="SUF_FeS_clus_asmbl_SufD"/>
</dbReference>
<dbReference type="Pfam" id="PF19295">
    <property type="entry name" value="SufBD_N"/>
    <property type="match status" value="1"/>
</dbReference>
<dbReference type="EMBL" id="JARQDV010000001">
    <property type="protein sequence ID" value="MDT2962977.1"/>
    <property type="molecule type" value="Genomic_DNA"/>
</dbReference>